<dbReference type="GO" id="GO:0006351">
    <property type="term" value="P:DNA-templated transcription"/>
    <property type="evidence" value="ECO:0007669"/>
    <property type="project" value="InterPro"/>
</dbReference>
<dbReference type="InterPro" id="IPR010561">
    <property type="entry name" value="LIN-9/ALY1"/>
</dbReference>
<dbReference type="GO" id="GO:0017053">
    <property type="term" value="C:transcription repressor complex"/>
    <property type="evidence" value="ECO:0007669"/>
    <property type="project" value="InterPro"/>
</dbReference>
<organism evidence="6">
    <name type="scientific">Timema genevievae</name>
    <name type="common">Walking stick</name>
    <dbReference type="NCBI Taxonomy" id="629358"/>
    <lineage>
        <taxon>Eukaryota</taxon>
        <taxon>Metazoa</taxon>
        <taxon>Ecdysozoa</taxon>
        <taxon>Arthropoda</taxon>
        <taxon>Hexapoda</taxon>
        <taxon>Insecta</taxon>
        <taxon>Pterygota</taxon>
        <taxon>Neoptera</taxon>
        <taxon>Polyneoptera</taxon>
        <taxon>Phasmatodea</taxon>
        <taxon>Timematodea</taxon>
        <taxon>Timematoidea</taxon>
        <taxon>Timematidae</taxon>
        <taxon>Timema</taxon>
    </lineage>
</organism>
<dbReference type="GO" id="GO:0003677">
    <property type="term" value="F:DNA binding"/>
    <property type="evidence" value="ECO:0007669"/>
    <property type="project" value="TreeGrafter"/>
</dbReference>
<sequence>MDKNSYFMDREHIEEPILGPAALGLQRVGEEKPPRPLPTQPGLILNRRGMPARIRKRNRLFFDDDVVSTLLPRSSPKRPKNSTIKKAVATSHKNLVSHAKKHQTTQHHINHRESHAYENSHDQPDGSLLTSDKKVSQRLGMRLRNLLKLPKAHKWVCYEWFYSNIDKVSSDLESKKKSGNLFCQGKGMSYSESTCTVATNQHAYYRDCLVGQYTIARVTTNRRPLFEGDNDFMTCLKESFPQIKTRKLTRVEWCQIRRLMGKPRRCSQAFFEEERRELERKRTKIRLLQQRKTADISNCKDLPSEIPLQLVIGTRVTARLRRPQDGLFTGSIDAVDTSNSTYRVTFERPGLGTHSVPDYEVLSNETPETITISSFAQKFRPRTVVPFMSSPRSIADPSSPRSSSLSSFGSSSTKSKIIPADGMLGGFPVKFLDMVVRLSKILNSKKAKIKSLKEMNADAEKMMSFGSPVPDDFQRRYASIIIELERLNKDLAEYLSSVQSYCLEIAPEPSLVEMLTPTHLRDRTLEEASQLVKTHNELTECSSKRSLALITQLTSLMLQIKVRAKILSGCFSKLEKLKPASVAYLANALVVLSSTAEDVEIESLSDADRNAYEMKVLQNSIDEIRSTLKPSNQQSFQNCVEVHIQHIQLGLSQCGSMHPFMIQRV</sequence>
<comment type="similarity">
    <text evidence="2">Belongs to the lin-9 family.</text>
</comment>
<dbReference type="PANTHER" id="PTHR21689">
    <property type="entry name" value="LIN-9"/>
    <property type="match status" value="1"/>
</dbReference>
<protein>
    <recommendedName>
        <fullName evidence="5">DIRP domain-containing protein</fullName>
    </recommendedName>
</protein>
<accession>A0A7R9K763</accession>
<comment type="subcellular location">
    <subcellularLocation>
        <location evidence="1">Nucleus</location>
    </subcellularLocation>
</comment>
<evidence type="ECO:0000256" key="2">
    <source>
        <dbReference type="ARBA" id="ARBA00006732"/>
    </source>
</evidence>
<dbReference type="AlphaFoldDB" id="A0A7R9K763"/>
<dbReference type="EMBL" id="OE845860">
    <property type="protein sequence ID" value="CAD7608398.1"/>
    <property type="molecule type" value="Genomic_DNA"/>
</dbReference>
<keyword evidence="3" id="KW-0539">Nucleus</keyword>
<dbReference type="SMART" id="SM01135">
    <property type="entry name" value="DIRP"/>
    <property type="match status" value="1"/>
</dbReference>
<dbReference type="PANTHER" id="PTHR21689:SF2">
    <property type="entry name" value="PROTEIN LIN-9 HOMOLOG"/>
    <property type="match status" value="1"/>
</dbReference>
<evidence type="ECO:0000313" key="6">
    <source>
        <dbReference type="EMBL" id="CAD7608398.1"/>
    </source>
</evidence>
<dbReference type="GO" id="GO:0051726">
    <property type="term" value="P:regulation of cell cycle"/>
    <property type="evidence" value="ECO:0007669"/>
    <property type="project" value="TreeGrafter"/>
</dbReference>
<evidence type="ECO:0000256" key="3">
    <source>
        <dbReference type="ARBA" id="ARBA00023242"/>
    </source>
</evidence>
<proteinExistence type="inferred from homology"/>
<dbReference type="GO" id="GO:0005654">
    <property type="term" value="C:nucleoplasm"/>
    <property type="evidence" value="ECO:0007669"/>
    <property type="project" value="TreeGrafter"/>
</dbReference>
<evidence type="ECO:0000259" key="5">
    <source>
        <dbReference type="SMART" id="SM01135"/>
    </source>
</evidence>
<dbReference type="InterPro" id="IPR033471">
    <property type="entry name" value="DIRP"/>
</dbReference>
<dbReference type="InterPro" id="IPR045831">
    <property type="entry name" value="LIN9_C"/>
</dbReference>
<gene>
    <name evidence="6" type="ORF">TGEB3V08_LOCUS10381</name>
</gene>
<feature type="region of interest" description="Disordered" evidence="4">
    <location>
        <begin position="389"/>
        <end position="413"/>
    </location>
</feature>
<reference evidence="6" key="1">
    <citation type="submission" date="2020-11" db="EMBL/GenBank/DDBJ databases">
        <authorList>
            <person name="Tran Van P."/>
        </authorList>
    </citation>
    <scope>NUCLEOTIDE SEQUENCE</scope>
</reference>
<dbReference type="GO" id="GO:0006357">
    <property type="term" value="P:regulation of transcription by RNA polymerase II"/>
    <property type="evidence" value="ECO:0007669"/>
    <property type="project" value="TreeGrafter"/>
</dbReference>
<dbReference type="Pfam" id="PF06584">
    <property type="entry name" value="DIRP"/>
    <property type="match status" value="1"/>
</dbReference>
<dbReference type="Pfam" id="PF19438">
    <property type="entry name" value="LIN9_C"/>
    <property type="match status" value="2"/>
</dbReference>
<feature type="domain" description="DIRP" evidence="5">
    <location>
        <begin position="223"/>
        <end position="322"/>
    </location>
</feature>
<evidence type="ECO:0000256" key="4">
    <source>
        <dbReference type="SAM" id="MobiDB-lite"/>
    </source>
</evidence>
<name>A0A7R9K763_TIMGE</name>
<evidence type="ECO:0000256" key="1">
    <source>
        <dbReference type="ARBA" id="ARBA00004123"/>
    </source>
</evidence>